<evidence type="ECO:0000313" key="2">
    <source>
        <dbReference type="EMBL" id="KAA8899224.1"/>
    </source>
</evidence>
<gene>
    <name evidence="2" type="ORF">FN846DRAFT_909722</name>
</gene>
<feature type="compositionally biased region" description="Polar residues" evidence="1">
    <location>
        <begin position="232"/>
        <end position="248"/>
    </location>
</feature>
<evidence type="ECO:0000313" key="3">
    <source>
        <dbReference type="Proteomes" id="UP000326924"/>
    </source>
</evidence>
<organism evidence="2 3">
    <name type="scientific">Sphaerosporella brunnea</name>
    <dbReference type="NCBI Taxonomy" id="1250544"/>
    <lineage>
        <taxon>Eukaryota</taxon>
        <taxon>Fungi</taxon>
        <taxon>Dikarya</taxon>
        <taxon>Ascomycota</taxon>
        <taxon>Pezizomycotina</taxon>
        <taxon>Pezizomycetes</taxon>
        <taxon>Pezizales</taxon>
        <taxon>Pyronemataceae</taxon>
        <taxon>Sphaerosporella</taxon>
    </lineage>
</organism>
<sequence length="320" mass="34914">MNARQLHTSRGTIDSAVTVHWLLIWEMIADRGHDVPVLLDSAPQDSGGRATTAAQIHAILVQNADKYNRQATPVHTQLGNKQYPTIPPGFEEWNRLLHSAVPQNFRDMDIKITAHRVVNAWSALLQFSVQLPVFSLLKTIGPFRTVREDTAQHDRAEAVNQWNAFANQIAEVEAAARERNRQARLTQTTETKSNVQDYTILEWFKKYTVTDDASAPPQRELVNKITQKINSTARDESTSTVPPTSIDSACTARDESTSAVPPTSIDSACSVPPGSIDSACSVPPGSIDSAGSVPSGSIDSACAALLAGWILLVQSVVLRR</sequence>
<feature type="region of interest" description="Disordered" evidence="1">
    <location>
        <begin position="232"/>
        <end position="266"/>
    </location>
</feature>
<name>A0A5J5EQ99_9PEZI</name>
<protein>
    <submittedName>
        <fullName evidence="2">Uncharacterized protein</fullName>
    </submittedName>
</protein>
<comment type="caution">
    <text evidence="2">The sequence shown here is derived from an EMBL/GenBank/DDBJ whole genome shotgun (WGS) entry which is preliminary data.</text>
</comment>
<evidence type="ECO:0000256" key="1">
    <source>
        <dbReference type="SAM" id="MobiDB-lite"/>
    </source>
</evidence>
<dbReference type="AlphaFoldDB" id="A0A5J5EQ99"/>
<proteinExistence type="predicted"/>
<dbReference type="Proteomes" id="UP000326924">
    <property type="component" value="Unassembled WGS sequence"/>
</dbReference>
<dbReference type="OrthoDB" id="4760831at2759"/>
<reference evidence="2 3" key="1">
    <citation type="submission" date="2019-09" db="EMBL/GenBank/DDBJ databases">
        <title>Draft genome of the ectomycorrhizal ascomycete Sphaerosporella brunnea.</title>
        <authorList>
            <consortium name="DOE Joint Genome Institute"/>
            <person name="Benucci G.M."/>
            <person name="Marozzi G."/>
            <person name="Antonielli L."/>
            <person name="Sanchez S."/>
            <person name="Marco P."/>
            <person name="Wang X."/>
            <person name="Falini L.B."/>
            <person name="Barry K."/>
            <person name="Haridas S."/>
            <person name="Lipzen A."/>
            <person name="Labutti K."/>
            <person name="Grigoriev I.V."/>
            <person name="Murat C."/>
            <person name="Martin F."/>
            <person name="Albertini E."/>
            <person name="Donnini D."/>
            <person name="Bonito G."/>
        </authorList>
    </citation>
    <scope>NUCLEOTIDE SEQUENCE [LARGE SCALE GENOMIC DNA]</scope>
    <source>
        <strain evidence="2 3">Sb_GMNB300</strain>
    </source>
</reference>
<dbReference type="EMBL" id="VXIS01000170">
    <property type="protein sequence ID" value="KAA8899224.1"/>
    <property type="molecule type" value="Genomic_DNA"/>
</dbReference>
<feature type="compositionally biased region" description="Polar residues" evidence="1">
    <location>
        <begin position="257"/>
        <end position="266"/>
    </location>
</feature>
<dbReference type="InParanoid" id="A0A5J5EQ99"/>
<keyword evidence="3" id="KW-1185">Reference proteome</keyword>
<accession>A0A5J5EQ99</accession>